<dbReference type="InterPro" id="IPR012296">
    <property type="entry name" value="Nuclease_put_TT1808"/>
</dbReference>
<feature type="domain" description="Putative restriction endonuclease" evidence="1">
    <location>
        <begin position="23"/>
        <end position="128"/>
    </location>
</feature>
<keyword evidence="2" id="KW-0255">Endonuclease</keyword>
<dbReference type="Proteomes" id="UP000238634">
    <property type="component" value="Unassembled WGS sequence"/>
</dbReference>
<dbReference type="Gene3D" id="3.90.1570.10">
    <property type="entry name" value="tt1808, chain A"/>
    <property type="match status" value="1"/>
</dbReference>
<dbReference type="RefSeq" id="WP_073069823.1">
    <property type="nucleotide sequence ID" value="NZ_MPPI01000004.1"/>
</dbReference>
<dbReference type="PANTHER" id="PTHR35400">
    <property type="entry name" value="SLR1083 PROTEIN"/>
    <property type="match status" value="1"/>
</dbReference>
<keyword evidence="2" id="KW-0540">Nuclease</keyword>
<evidence type="ECO:0000259" key="1">
    <source>
        <dbReference type="Pfam" id="PF05685"/>
    </source>
</evidence>
<dbReference type="CDD" id="cd06260">
    <property type="entry name" value="DUF820-like"/>
    <property type="match status" value="1"/>
</dbReference>
<name>A0A2T1DKY3_9CYAN</name>
<reference evidence="2 3" key="1">
    <citation type="submission" date="2018-02" db="EMBL/GenBank/DDBJ databases">
        <authorList>
            <person name="Cohen D.B."/>
            <person name="Kent A.D."/>
        </authorList>
    </citation>
    <scope>NUCLEOTIDE SEQUENCE [LARGE SCALE GENOMIC DNA]</scope>
    <source>
        <strain evidence="2 3">ULC007</strain>
    </source>
</reference>
<protein>
    <submittedName>
        <fullName evidence="2">Uma2 family endonuclease</fullName>
    </submittedName>
</protein>
<dbReference type="Pfam" id="PF05685">
    <property type="entry name" value="Uma2"/>
    <property type="match status" value="1"/>
</dbReference>
<sequence>MAQTEAFVGSTIPAIPLRLWSVDEYHCMIEAGILTTDDKVELLEGKIIQMSPQNPPHASTTQWAGNYLTRLLGDRAFIRNPLPITIRPNSEPEPDIAVVQVDRRAYFNHHPAPDEVFLLIEIADSTLRFSALRCGACPP</sequence>
<accession>A0A2T1DKY3</accession>
<dbReference type="OrthoDB" id="509866at2"/>
<comment type="caution">
    <text evidence="2">The sequence shown here is derived from an EMBL/GenBank/DDBJ whole genome shotgun (WGS) entry which is preliminary data.</text>
</comment>
<evidence type="ECO:0000313" key="3">
    <source>
        <dbReference type="Proteomes" id="UP000238634"/>
    </source>
</evidence>
<gene>
    <name evidence="2" type="ORF">C7B65_04315</name>
</gene>
<keyword evidence="2" id="KW-0378">Hydrolase</keyword>
<organism evidence="2 3">
    <name type="scientific">Phormidesmis priestleyi ULC007</name>
    <dbReference type="NCBI Taxonomy" id="1920490"/>
    <lineage>
        <taxon>Bacteria</taxon>
        <taxon>Bacillati</taxon>
        <taxon>Cyanobacteriota</taxon>
        <taxon>Cyanophyceae</taxon>
        <taxon>Leptolyngbyales</taxon>
        <taxon>Leptolyngbyaceae</taxon>
        <taxon>Phormidesmis</taxon>
    </lineage>
</organism>
<proteinExistence type="predicted"/>
<dbReference type="InterPro" id="IPR008538">
    <property type="entry name" value="Uma2"/>
</dbReference>
<keyword evidence="3" id="KW-1185">Reference proteome</keyword>
<dbReference type="GO" id="GO:0004519">
    <property type="term" value="F:endonuclease activity"/>
    <property type="evidence" value="ECO:0007669"/>
    <property type="project" value="UniProtKB-KW"/>
</dbReference>
<dbReference type="EMBL" id="PVWG01000003">
    <property type="protein sequence ID" value="PSB21168.1"/>
    <property type="molecule type" value="Genomic_DNA"/>
</dbReference>
<dbReference type="AlphaFoldDB" id="A0A2T1DKY3"/>
<dbReference type="STRING" id="1920490.GCA_001895925_02161"/>
<dbReference type="SUPFAM" id="SSF52980">
    <property type="entry name" value="Restriction endonuclease-like"/>
    <property type="match status" value="1"/>
</dbReference>
<dbReference type="InterPro" id="IPR011335">
    <property type="entry name" value="Restrct_endonuc-II-like"/>
</dbReference>
<reference evidence="2 3" key="2">
    <citation type="submission" date="2018-03" db="EMBL/GenBank/DDBJ databases">
        <title>The ancient ancestry and fast evolution of plastids.</title>
        <authorList>
            <person name="Moore K.R."/>
            <person name="Magnabosco C."/>
            <person name="Momper L."/>
            <person name="Gold D.A."/>
            <person name="Bosak T."/>
            <person name="Fournier G.P."/>
        </authorList>
    </citation>
    <scope>NUCLEOTIDE SEQUENCE [LARGE SCALE GENOMIC DNA]</scope>
    <source>
        <strain evidence="2 3">ULC007</strain>
    </source>
</reference>
<dbReference type="PANTHER" id="PTHR35400:SF1">
    <property type="entry name" value="SLR1083 PROTEIN"/>
    <property type="match status" value="1"/>
</dbReference>
<evidence type="ECO:0000313" key="2">
    <source>
        <dbReference type="EMBL" id="PSB21168.1"/>
    </source>
</evidence>